<comment type="caution">
    <text evidence="1">The sequence shown here is derived from an EMBL/GenBank/DDBJ whole genome shotgun (WGS) entry which is preliminary data.</text>
</comment>
<proteinExistence type="predicted"/>
<dbReference type="Pfam" id="PF12520">
    <property type="entry name" value="DUF3723"/>
    <property type="match status" value="1"/>
</dbReference>
<dbReference type="EMBL" id="MLFU01000236">
    <property type="protein sequence ID" value="KAK1471349.1"/>
    <property type="molecule type" value="Genomic_DNA"/>
</dbReference>
<dbReference type="GeneID" id="85416797"/>
<accession>A0ABQ9QI44</accession>
<dbReference type="RefSeq" id="XP_060372860.1">
    <property type="nucleotide sequence ID" value="XM_060532559.1"/>
</dbReference>
<reference evidence="1 2" key="1">
    <citation type="submission" date="2016-10" db="EMBL/GenBank/DDBJ databases">
        <title>The genome sequence of Colletotrichum fioriniae PJ7.</title>
        <authorList>
            <person name="Baroncelli R."/>
        </authorList>
    </citation>
    <scope>NUCLEOTIDE SEQUENCE [LARGE SCALE GENOMIC DNA]</scope>
    <source>
        <strain evidence="1 2">Tom-12</strain>
    </source>
</reference>
<evidence type="ECO:0000313" key="2">
    <source>
        <dbReference type="Proteomes" id="UP001227543"/>
    </source>
</evidence>
<dbReference type="Proteomes" id="UP001227543">
    <property type="component" value="Unassembled WGS sequence"/>
</dbReference>
<sequence length="260" mass="29886">MEEPHAYRGSCSAEAEFFFKALQREVNLADRPDARSGFALTAHKKRCIRQVLDHRGFHAAFHRLSRIPGMWPGLVVGTLHKLISLRCDEELLSYLHFIYDTWLQLAGGNESELEKIDWITVEAVQLRCPRFSASDERALRGVILKGDIFASFGHAERQAVFATLCSCDFPFPSLSTFFKDFGYLERCGNSMKHLVPMKRRGPTVRRMLLQSFKPLSLPAQSAQLPLDEFDNLEARFQLAMRRLWLFTMREFHSICTDPSL</sequence>
<dbReference type="InterPro" id="IPR022198">
    <property type="entry name" value="DUF3723"/>
</dbReference>
<evidence type="ECO:0000313" key="1">
    <source>
        <dbReference type="EMBL" id="KAK1471349.1"/>
    </source>
</evidence>
<name>A0ABQ9QI44_9PEZI</name>
<keyword evidence="2" id="KW-1185">Reference proteome</keyword>
<gene>
    <name evidence="1" type="ORF">CTAM01_16566</name>
</gene>
<organism evidence="1 2">
    <name type="scientific">Colletotrichum tamarilloi</name>
    <dbReference type="NCBI Taxonomy" id="1209934"/>
    <lineage>
        <taxon>Eukaryota</taxon>
        <taxon>Fungi</taxon>
        <taxon>Dikarya</taxon>
        <taxon>Ascomycota</taxon>
        <taxon>Pezizomycotina</taxon>
        <taxon>Sordariomycetes</taxon>
        <taxon>Hypocreomycetidae</taxon>
        <taxon>Glomerellales</taxon>
        <taxon>Glomerellaceae</taxon>
        <taxon>Colletotrichum</taxon>
        <taxon>Colletotrichum acutatum species complex</taxon>
    </lineage>
</organism>
<protein>
    <submittedName>
        <fullName evidence="1">Uncharacterized protein</fullName>
    </submittedName>
</protein>